<comment type="caution">
    <text evidence="2">The sequence shown here is derived from an EMBL/GenBank/DDBJ whole genome shotgun (WGS) entry which is preliminary data.</text>
</comment>
<organism evidence="2 3">
    <name type="scientific">Candidatus Desulfacyla euxinica</name>
    <dbReference type="NCBI Taxonomy" id="2841693"/>
    <lineage>
        <taxon>Bacteria</taxon>
        <taxon>Deltaproteobacteria</taxon>
        <taxon>Candidatus Desulfacyla</taxon>
    </lineage>
</organism>
<dbReference type="AlphaFoldDB" id="A0A8J6N2Z4"/>
<protein>
    <recommendedName>
        <fullName evidence="4">Transposase DDE domain-containing protein</fullName>
    </recommendedName>
</protein>
<name>A0A8J6N2Z4_9DELT</name>
<proteinExistence type="predicted"/>
<reference evidence="2 3" key="1">
    <citation type="submission" date="2020-08" db="EMBL/GenBank/DDBJ databases">
        <title>Bridging the membrane lipid divide: bacteria of the FCB group superphylum have the potential to synthesize archaeal ether lipids.</title>
        <authorList>
            <person name="Villanueva L."/>
            <person name="Von Meijenfeldt F.A.B."/>
            <person name="Westbye A.B."/>
            <person name="Yadav S."/>
            <person name="Hopmans E.C."/>
            <person name="Dutilh B.E."/>
            <person name="Sinninghe Damste J.S."/>
        </authorList>
    </citation>
    <scope>NUCLEOTIDE SEQUENCE [LARGE SCALE GENOMIC DNA]</scope>
    <source>
        <strain evidence="2">NIOZ-UU27</strain>
    </source>
</reference>
<keyword evidence="1" id="KW-0812">Transmembrane</keyword>
<evidence type="ECO:0000313" key="2">
    <source>
        <dbReference type="EMBL" id="MBC8178924.1"/>
    </source>
</evidence>
<dbReference type="EMBL" id="JACNJD010000329">
    <property type="protein sequence ID" value="MBC8178924.1"/>
    <property type="molecule type" value="Genomic_DNA"/>
</dbReference>
<evidence type="ECO:0000313" key="3">
    <source>
        <dbReference type="Proteomes" id="UP000650524"/>
    </source>
</evidence>
<accession>A0A8J6N2Z4</accession>
<sequence length="162" mass="19328">MVKKAESRNARRDIKHRQDLSERSFAWSTRYGYKRARWRNLWRMEIQDFLIAAVQNITVLIKQPKDKMSKSNVRMEEVRACQQKRTQFRDMETAFNRLYRFNSILSGIILLIALSLNITRSVCLHFRLQTLLSNSPCRPDTYAFSYIKLFCQIHFGLLLCML</sequence>
<keyword evidence="1" id="KW-0472">Membrane</keyword>
<dbReference type="Proteomes" id="UP000650524">
    <property type="component" value="Unassembled WGS sequence"/>
</dbReference>
<evidence type="ECO:0008006" key="4">
    <source>
        <dbReference type="Google" id="ProtNLM"/>
    </source>
</evidence>
<evidence type="ECO:0000256" key="1">
    <source>
        <dbReference type="SAM" id="Phobius"/>
    </source>
</evidence>
<gene>
    <name evidence="2" type="ORF">H8E19_16085</name>
</gene>
<feature type="transmembrane region" description="Helical" evidence="1">
    <location>
        <begin position="98"/>
        <end position="122"/>
    </location>
</feature>
<keyword evidence="1" id="KW-1133">Transmembrane helix</keyword>